<evidence type="ECO:0000313" key="2">
    <source>
        <dbReference type="Proteomes" id="UP000468581"/>
    </source>
</evidence>
<evidence type="ECO:0008006" key="3">
    <source>
        <dbReference type="Google" id="ProtNLM"/>
    </source>
</evidence>
<sequence length="249" mass="28469">MVSTRIRGKIENTDNDVEGVHIINRQSRYSTISDKEGFFEIPVREGDILVFSAVQYEVQSFTISREDIEKKSVSITLKARITQLNEVTLTPYNLTGDLTRDATGISIKDLITASSLDLPNANVKKKTQTERRLYEAAGQPYLYIGFGFSFNIHRLLNDISGRTKTLRKRLGIENAEKLNQHFRNNFNSAFIISELKIPSERIDEFVYFCAADTSFASLAKGKNKIKLLEFAMKKSEEYRKYNNLNSTEE</sequence>
<keyword evidence="2" id="KW-1185">Reference proteome</keyword>
<comment type="caution">
    <text evidence="1">The sequence shown here is derived from an EMBL/GenBank/DDBJ whole genome shotgun (WGS) entry which is preliminary data.</text>
</comment>
<dbReference type="Pfam" id="PF13715">
    <property type="entry name" value="CarbopepD_reg_2"/>
    <property type="match status" value="1"/>
</dbReference>
<gene>
    <name evidence="1" type="ORF">GWK08_03220</name>
</gene>
<reference evidence="1 2" key="1">
    <citation type="submission" date="2020-01" db="EMBL/GenBank/DDBJ databases">
        <title>Leptobacterium flavescens.</title>
        <authorList>
            <person name="Wang G."/>
        </authorList>
    </citation>
    <scope>NUCLEOTIDE SEQUENCE [LARGE SCALE GENOMIC DNA]</scope>
    <source>
        <strain evidence="1 2">KCTC 22160</strain>
    </source>
</reference>
<evidence type="ECO:0000313" key="1">
    <source>
        <dbReference type="EMBL" id="NER12438.1"/>
    </source>
</evidence>
<dbReference type="AlphaFoldDB" id="A0A6P0UKM0"/>
<protein>
    <recommendedName>
        <fullName evidence="3">Carboxypeptidase-like regulatory domain-containing protein</fullName>
    </recommendedName>
</protein>
<dbReference type="EMBL" id="JAABOO010000001">
    <property type="protein sequence ID" value="NER12438.1"/>
    <property type="molecule type" value="Genomic_DNA"/>
</dbReference>
<accession>A0A6P0UKM0</accession>
<name>A0A6P0UKM0_9FLAO</name>
<dbReference type="Proteomes" id="UP000468581">
    <property type="component" value="Unassembled WGS sequence"/>
</dbReference>
<organism evidence="1 2">
    <name type="scientific">Leptobacterium flavescens</name>
    <dbReference type="NCBI Taxonomy" id="472055"/>
    <lineage>
        <taxon>Bacteria</taxon>
        <taxon>Pseudomonadati</taxon>
        <taxon>Bacteroidota</taxon>
        <taxon>Flavobacteriia</taxon>
        <taxon>Flavobacteriales</taxon>
        <taxon>Flavobacteriaceae</taxon>
        <taxon>Leptobacterium</taxon>
    </lineage>
</organism>
<dbReference type="RefSeq" id="WP_163605462.1">
    <property type="nucleotide sequence ID" value="NZ_JAABOO010000001.1"/>
</dbReference>
<dbReference type="SUPFAM" id="SSF49464">
    <property type="entry name" value="Carboxypeptidase regulatory domain-like"/>
    <property type="match status" value="1"/>
</dbReference>
<proteinExistence type="predicted"/>
<dbReference type="InterPro" id="IPR008969">
    <property type="entry name" value="CarboxyPept-like_regulatory"/>
</dbReference>